<evidence type="ECO:0000313" key="3">
    <source>
        <dbReference type="EMBL" id="ALG12591.1"/>
    </source>
</evidence>
<dbReference type="Gene3D" id="3.40.50.720">
    <property type="entry name" value="NAD(P)-binding Rossmann-like Domain"/>
    <property type="match status" value="1"/>
</dbReference>
<dbReference type="CDD" id="cd05233">
    <property type="entry name" value="SDR_c"/>
    <property type="match status" value="1"/>
</dbReference>
<accession>A0A0N7F4W8</accession>
<dbReference type="GO" id="GO:0016616">
    <property type="term" value="F:oxidoreductase activity, acting on the CH-OH group of donors, NAD or NADP as acceptor"/>
    <property type="evidence" value="ECO:0007669"/>
    <property type="project" value="TreeGrafter"/>
</dbReference>
<dbReference type="OrthoDB" id="3210335at2"/>
<dbReference type="InterPro" id="IPR020904">
    <property type="entry name" value="Sc_DH/Rdtase_CS"/>
</dbReference>
<organism evidence="3 4">
    <name type="scientific">Kibdelosporangium phytohabitans</name>
    <dbReference type="NCBI Taxonomy" id="860235"/>
    <lineage>
        <taxon>Bacteria</taxon>
        <taxon>Bacillati</taxon>
        <taxon>Actinomycetota</taxon>
        <taxon>Actinomycetes</taxon>
        <taxon>Pseudonocardiales</taxon>
        <taxon>Pseudonocardiaceae</taxon>
        <taxon>Kibdelosporangium</taxon>
    </lineage>
</organism>
<dbReference type="Pfam" id="PF13561">
    <property type="entry name" value="adh_short_C2"/>
    <property type="match status" value="1"/>
</dbReference>
<dbReference type="GO" id="GO:0030497">
    <property type="term" value="P:fatty acid elongation"/>
    <property type="evidence" value="ECO:0007669"/>
    <property type="project" value="TreeGrafter"/>
</dbReference>
<dbReference type="InterPro" id="IPR036291">
    <property type="entry name" value="NAD(P)-bd_dom_sf"/>
</dbReference>
<keyword evidence="2" id="KW-0560">Oxidoreductase</keyword>
<evidence type="ECO:0000256" key="1">
    <source>
        <dbReference type="ARBA" id="ARBA00006484"/>
    </source>
</evidence>
<dbReference type="InterPro" id="IPR002347">
    <property type="entry name" value="SDR_fam"/>
</dbReference>
<dbReference type="PROSITE" id="PS00061">
    <property type="entry name" value="ADH_SHORT"/>
    <property type="match status" value="1"/>
</dbReference>
<protein>
    <submittedName>
        <fullName evidence="3">3-oxoacyl-ACP reductase</fullName>
    </submittedName>
</protein>
<dbReference type="STRING" id="860235.AOZ06_42165"/>
<dbReference type="Proteomes" id="UP000063699">
    <property type="component" value="Chromosome"/>
</dbReference>
<keyword evidence="4" id="KW-1185">Reference proteome</keyword>
<dbReference type="PANTHER" id="PTHR42760">
    <property type="entry name" value="SHORT-CHAIN DEHYDROGENASES/REDUCTASES FAMILY MEMBER"/>
    <property type="match status" value="1"/>
</dbReference>
<gene>
    <name evidence="3" type="ORF">AOZ06_42165</name>
</gene>
<dbReference type="AlphaFoldDB" id="A0A0N7F4W8"/>
<comment type="similarity">
    <text evidence="1">Belongs to the short-chain dehydrogenases/reductases (SDR) family.</text>
</comment>
<dbReference type="EMBL" id="CP012752">
    <property type="protein sequence ID" value="ALG12591.1"/>
    <property type="molecule type" value="Genomic_DNA"/>
</dbReference>
<dbReference type="FunFam" id="3.40.50.720:FF:000084">
    <property type="entry name" value="Short-chain dehydrogenase reductase"/>
    <property type="match status" value="1"/>
</dbReference>
<proteinExistence type="inferred from homology"/>
<reference evidence="3 4" key="1">
    <citation type="submission" date="2015-07" db="EMBL/GenBank/DDBJ databases">
        <title>Genome sequencing of Kibdelosporangium phytohabitans.</title>
        <authorList>
            <person name="Qin S."/>
            <person name="Xing K."/>
        </authorList>
    </citation>
    <scope>NUCLEOTIDE SEQUENCE [LARGE SCALE GENOMIC DNA]</scope>
    <source>
        <strain evidence="3 4">KLBMP1111</strain>
    </source>
</reference>
<sequence>MTRIVVVTGGSKGIGRAVAERFAKAGDDVVITGRDETALADAARELGVRAVRGDVTSPGDIRALAEQVGERVDVLVNMAGGNTDFRRPATGPALEEIAAAWQANLDANLLGTVFTTTALLPAISNGGAIVNVGSIAAEYAGHAYGAAKAAVQAWTAGLSAEVGPRGVTANTVSPGYIAETEFFNGQLSDDRITQLIDATHDKRAGVPDDVAATVEFLASPGARHITGQIIHVNGGAYTTR</sequence>
<dbReference type="SUPFAM" id="SSF51735">
    <property type="entry name" value="NAD(P)-binding Rossmann-fold domains"/>
    <property type="match status" value="1"/>
</dbReference>
<name>A0A0N7F4W8_9PSEU</name>
<dbReference type="PRINTS" id="PR00080">
    <property type="entry name" value="SDRFAMILY"/>
</dbReference>
<evidence type="ECO:0000313" key="4">
    <source>
        <dbReference type="Proteomes" id="UP000063699"/>
    </source>
</evidence>
<evidence type="ECO:0000256" key="2">
    <source>
        <dbReference type="ARBA" id="ARBA00023002"/>
    </source>
</evidence>
<dbReference type="PANTHER" id="PTHR42760:SF40">
    <property type="entry name" value="3-OXOACYL-[ACYL-CARRIER-PROTEIN] REDUCTASE, CHLOROPLASTIC"/>
    <property type="match status" value="1"/>
</dbReference>
<dbReference type="PRINTS" id="PR00081">
    <property type="entry name" value="GDHRDH"/>
</dbReference>
<dbReference type="KEGG" id="kphy:AOZ06_42165"/>
<dbReference type="RefSeq" id="WP_054294483.1">
    <property type="nucleotide sequence ID" value="NZ_CP012752.1"/>
</dbReference>